<feature type="non-terminal residue" evidence="1">
    <location>
        <position position="1"/>
    </location>
</feature>
<gene>
    <name evidence="1" type="ORF">LCGC14_2830140</name>
</gene>
<dbReference type="AlphaFoldDB" id="A0A0F9AMS8"/>
<dbReference type="EMBL" id="LAZR01053873">
    <property type="protein sequence ID" value="KKK79774.1"/>
    <property type="molecule type" value="Genomic_DNA"/>
</dbReference>
<sequence>NKHMDNYKKLIKLITKGKDPNKKRVIVDGKKVLLVDDVKTFLSDYEKCLIYWKDKFGYGMPLKEDMKKAAWR</sequence>
<evidence type="ECO:0000313" key="1">
    <source>
        <dbReference type="EMBL" id="KKK79774.1"/>
    </source>
</evidence>
<organism evidence="1">
    <name type="scientific">marine sediment metagenome</name>
    <dbReference type="NCBI Taxonomy" id="412755"/>
    <lineage>
        <taxon>unclassified sequences</taxon>
        <taxon>metagenomes</taxon>
        <taxon>ecological metagenomes</taxon>
    </lineage>
</organism>
<name>A0A0F9AMS8_9ZZZZ</name>
<reference evidence="1" key="1">
    <citation type="journal article" date="2015" name="Nature">
        <title>Complex archaea that bridge the gap between prokaryotes and eukaryotes.</title>
        <authorList>
            <person name="Spang A."/>
            <person name="Saw J.H."/>
            <person name="Jorgensen S.L."/>
            <person name="Zaremba-Niedzwiedzka K."/>
            <person name="Martijn J."/>
            <person name="Lind A.E."/>
            <person name="van Eijk R."/>
            <person name="Schleper C."/>
            <person name="Guy L."/>
            <person name="Ettema T.J."/>
        </authorList>
    </citation>
    <scope>NUCLEOTIDE SEQUENCE</scope>
</reference>
<comment type="caution">
    <text evidence="1">The sequence shown here is derived from an EMBL/GenBank/DDBJ whole genome shotgun (WGS) entry which is preliminary data.</text>
</comment>
<protein>
    <submittedName>
        <fullName evidence="1">Uncharacterized protein</fullName>
    </submittedName>
</protein>
<proteinExistence type="predicted"/>
<accession>A0A0F9AMS8</accession>